<dbReference type="SUPFAM" id="SSF51445">
    <property type="entry name" value="(Trans)glycosidases"/>
    <property type="match status" value="1"/>
</dbReference>
<dbReference type="EC" id="3.2.1.-" evidence="3"/>
<dbReference type="Pfam" id="PF02065">
    <property type="entry name" value="Melibiase"/>
    <property type="match status" value="1"/>
</dbReference>
<sequence length="620" mass="70474">MNKCDPKIIYAISDEPQVRAAVEITEHETASYSLLSTTLLTGDNEVRINFIQPVILEFEPKGPLHEVRFFVNGYCSFSGTGSFHLGEKEVDSMLPHFRLVHRNFHLVKQTRPGHLTSALVGVLAISETSFVTLGFLHCSDYFSQIKTAVHGTKIRIIAQLQCEGTTFPGASTTSLPDIFISREKPWKALSLYADLLAKNMNSLPSKSVPNGWCTWYHYFMKIDQQEFLKNLKLATVFKPEFKIFQLDDGYEPALGVWLKTNKKFPDGLKTLAELVQAAGFLPGIWTAPFIVQKSAPVIRHNPDWILRDHNGKKVVAMWNPNWGLFQPAYALDISRPAVQEWLQEMFHTLYTYGFRFFKIDFLYGACLPGRYFQEHKTSLQIIRAGLFLIKQAIGDSILMGCGCPLEAGIGIVDSVRVGNDVTPYWSNFVDGFVGRGFELLSTKNCIRNTLGRAFMHDKLFQNDPDCLITRRISNRLSETEISTLGQVNALSGGPLMISDDLAALSQKSRDILQNTFQLHTKIRAEKRVFFSPDFMSRRMPELQMALGEQDAYLGVYNFSSQPKRHRLNFQHLVEWPRFSVRDYHDGTELALKNRQGQTDLIEPHGALLFYIKPVEEVRSK</sequence>
<evidence type="ECO:0000256" key="2">
    <source>
        <dbReference type="ARBA" id="ARBA00023295"/>
    </source>
</evidence>
<comment type="caution">
    <text evidence="3">The sequence shown here is derived from an EMBL/GenBank/DDBJ whole genome shotgun (WGS) entry which is preliminary data.</text>
</comment>
<dbReference type="CDD" id="cd14791">
    <property type="entry name" value="GH36"/>
    <property type="match status" value="1"/>
</dbReference>
<evidence type="ECO:0000256" key="1">
    <source>
        <dbReference type="ARBA" id="ARBA00022801"/>
    </source>
</evidence>
<accession>A0ABV6YT63</accession>
<dbReference type="GO" id="GO:0016798">
    <property type="term" value="F:hydrolase activity, acting on glycosyl bonds"/>
    <property type="evidence" value="ECO:0007669"/>
    <property type="project" value="UniProtKB-KW"/>
</dbReference>
<gene>
    <name evidence="3" type="ORF">ACFL27_04110</name>
</gene>
<dbReference type="InterPro" id="IPR002252">
    <property type="entry name" value="Glyco_hydro_36"/>
</dbReference>
<dbReference type="PANTHER" id="PTHR43053">
    <property type="entry name" value="GLYCOSIDASE FAMILY 31"/>
    <property type="match status" value="1"/>
</dbReference>
<dbReference type="Gene3D" id="3.20.20.70">
    <property type="entry name" value="Aldolase class I"/>
    <property type="match status" value="1"/>
</dbReference>
<keyword evidence="4" id="KW-1185">Reference proteome</keyword>
<dbReference type="InterPro" id="IPR050985">
    <property type="entry name" value="Alpha-glycosidase_related"/>
</dbReference>
<reference evidence="3 4" key="1">
    <citation type="submission" date="2024-09" db="EMBL/GenBank/DDBJ databases">
        <title>Laminarin stimulates single cell rates of sulfate reduction while oxygen inhibits transcriptomic activity in coastal marine sediment.</title>
        <authorList>
            <person name="Lindsay M."/>
            <person name="Orcutt B."/>
            <person name="Emerson D."/>
            <person name="Stepanauskas R."/>
            <person name="D'Angelo T."/>
        </authorList>
    </citation>
    <scope>NUCLEOTIDE SEQUENCE [LARGE SCALE GENOMIC DNA]</scope>
    <source>
        <strain evidence="3">SAG AM-311-K15</strain>
    </source>
</reference>
<keyword evidence="2 3" id="KW-0326">Glycosidase</keyword>
<dbReference type="PANTHER" id="PTHR43053:SF3">
    <property type="entry name" value="ALPHA-GALACTOSIDASE C-RELATED"/>
    <property type="match status" value="1"/>
</dbReference>
<name>A0ABV6YT63_UNCC1</name>
<evidence type="ECO:0000313" key="4">
    <source>
        <dbReference type="Proteomes" id="UP001594351"/>
    </source>
</evidence>
<organism evidence="3 4">
    <name type="scientific">candidate division CSSED10-310 bacterium</name>
    <dbReference type="NCBI Taxonomy" id="2855610"/>
    <lineage>
        <taxon>Bacteria</taxon>
        <taxon>Bacteria division CSSED10-310</taxon>
    </lineage>
</organism>
<keyword evidence="1 3" id="KW-0378">Hydrolase</keyword>
<dbReference type="InterPro" id="IPR013785">
    <property type="entry name" value="Aldolase_TIM"/>
</dbReference>
<protein>
    <submittedName>
        <fullName evidence="3">Glycoside hydrolase family 36 protein</fullName>
        <ecNumber evidence="3">3.2.1.-</ecNumber>
    </submittedName>
</protein>
<dbReference type="Proteomes" id="UP001594351">
    <property type="component" value="Unassembled WGS sequence"/>
</dbReference>
<proteinExistence type="predicted"/>
<dbReference type="EMBL" id="JBHPBY010000035">
    <property type="protein sequence ID" value="MFC1849374.1"/>
    <property type="molecule type" value="Genomic_DNA"/>
</dbReference>
<evidence type="ECO:0000313" key="3">
    <source>
        <dbReference type="EMBL" id="MFC1849374.1"/>
    </source>
</evidence>
<dbReference type="InterPro" id="IPR017853">
    <property type="entry name" value="GH"/>
</dbReference>